<organism evidence="11 12">
    <name type="scientific">Cuscuta australis</name>
    <dbReference type="NCBI Taxonomy" id="267555"/>
    <lineage>
        <taxon>Eukaryota</taxon>
        <taxon>Viridiplantae</taxon>
        <taxon>Streptophyta</taxon>
        <taxon>Embryophyta</taxon>
        <taxon>Tracheophyta</taxon>
        <taxon>Spermatophyta</taxon>
        <taxon>Magnoliopsida</taxon>
        <taxon>eudicotyledons</taxon>
        <taxon>Gunneridae</taxon>
        <taxon>Pentapetalae</taxon>
        <taxon>asterids</taxon>
        <taxon>lamiids</taxon>
        <taxon>Solanales</taxon>
        <taxon>Convolvulaceae</taxon>
        <taxon>Cuscuteae</taxon>
        <taxon>Cuscuta</taxon>
        <taxon>Cuscuta subgen. Grammica</taxon>
        <taxon>Cuscuta sect. Cleistogrammica</taxon>
    </lineage>
</organism>
<evidence type="ECO:0000256" key="4">
    <source>
        <dbReference type="ARBA" id="ARBA00022475"/>
    </source>
</evidence>
<evidence type="ECO:0000313" key="11">
    <source>
        <dbReference type="EMBL" id="RAL55016.1"/>
    </source>
</evidence>
<dbReference type="InterPro" id="IPR004316">
    <property type="entry name" value="SWEET_rpt"/>
</dbReference>
<feature type="transmembrane region" description="Helical" evidence="10">
    <location>
        <begin position="107"/>
        <end position="126"/>
    </location>
</feature>
<dbReference type="PANTHER" id="PTHR10791:SF222">
    <property type="entry name" value="BIDIRECTIONAL SUGAR TRANSPORTER SWEET15"/>
    <property type="match status" value="1"/>
</dbReference>
<evidence type="ECO:0000256" key="8">
    <source>
        <dbReference type="ARBA" id="ARBA00022989"/>
    </source>
</evidence>
<evidence type="ECO:0000256" key="3">
    <source>
        <dbReference type="ARBA" id="ARBA00022448"/>
    </source>
</evidence>
<comment type="caution">
    <text evidence="11">The sequence shown here is derived from an EMBL/GenBank/DDBJ whole genome shotgun (WGS) entry which is preliminary data.</text>
</comment>
<dbReference type="Pfam" id="PF03083">
    <property type="entry name" value="MtN3_slv"/>
    <property type="match status" value="2"/>
</dbReference>
<reference evidence="11 12" key="1">
    <citation type="submission" date="2018-06" db="EMBL/GenBank/DDBJ databases">
        <title>The Genome of Cuscuta australis (Dodder) Provides Insight into the Evolution of Plant Parasitism.</title>
        <authorList>
            <person name="Liu H."/>
        </authorList>
    </citation>
    <scope>NUCLEOTIDE SEQUENCE [LARGE SCALE GENOMIC DNA]</scope>
    <source>
        <strain evidence="12">cv. Yunnan</strain>
        <tissue evidence="11">Vines</tissue>
    </source>
</reference>
<evidence type="ECO:0000256" key="7">
    <source>
        <dbReference type="ARBA" id="ARBA00022737"/>
    </source>
</evidence>
<keyword evidence="9 10" id="KW-0472">Membrane</keyword>
<feature type="transmembrane region" description="Helical" evidence="10">
    <location>
        <begin position="193"/>
        <end position="214"/>
    </location>
</feature>
<dbReference type="AlphaFoldDB" id="A0A328ECC1"/>
<keyword evidence="6 10" id="KW-0812">Transmembrane</keyword>
<dbReference type="GO" id="GO:0005886">
    <property type="term" value="C:plasma membrane"/>
    <property type="evidence" value="ECO:0007669"/>
    <property type="project" value="UniProtKB-SubCell"/>
</dbReference>
<proteinExistence type="inferred from homology"/>
<comment type="similarity">
    <text evidence="2 10">Belongs to the SWEET sugar transporter family.</text>
</comment>
<keyword evidence="5 10" id="KW-0762">Sugar transport</keyword>
<evidence type="ECO:0000256" key="10">
    <source>
        <dbReference type="RuleBase" id="RU910715"/>
    </source>
</evidence>
<sequence length="323" mass="35366">MALFDLHHPWVFVFGILGNIVSFFVFLAPVPTFIRIHRAKSTMGYQSVPYIVSLFSAMLWMYYAFLKKNAPLLISINSIGCVIETLYISIFLAYASKNVKRQTVKMLFLLVGGLYSVILLGTMFPFKGTLRASVVGWICVAFSVCVFAAPLTILFQVVKTKSVEFMPFNLSFFLTLTAVMWFGYGLLLKDMCIAIPNVLGFVLGMLQMVLYGIYKNKKMPAEVVDEKKGCAAAAADHVINVEAPPGTSDQELRLFSSNNPVAGVEKAAVAVTSENSQEEKCTDTLTAPPPPLPPAHPSFDDLVIAHLGRHAGEQPPIAIVCAA</sequence>
<feature type="transmembrane region" description="Helical" evidence="10">
    <location>
        <begin position="48"/>
        <end position="66"/>
    </location>
</feature>
<dbReference type="Gene3D" id="1.20.1280.290">
    <property type="match status" value="2"/>
</dbReference>
<evidence type="ECO:0000256" key="6">
    <source>
        <dbReference type="ARBA" id="ARBA00022692"/>
    </source>
</evidence>
<evidence type="ECO:0000313" key="12">
    <source>
        <dbReference type="Proteomes" id="UP000249390"/>
    </source>
</evidence>
<protein>
    <recommendedName>
        <fullName evidence="10">Bidirectional sugar transporter SWEET</fullName>
    </recommendedName>
</protein>
<gene>
    <name evidence="11" type="ORF">DM860_013712</name>
</gene>
<dbReference type="PANTHER" id="PTHR10791">
    <property type="entry name" value="RAG1-ACTIVATING PROTEIN 1"/>
    <property type="match status" value="1"/>
</dbReference>
<accession>A0A328ECC1</accession>
<dbReference type="FunFam" id="1.20.1280.290:FF:000003">
    <property type="entry name" value="Bidirectional sugar transporter SWEET"/>
    <property type="match status" value="1"/>
</dbReference>
<feature type="transmembrane region" description="Helical" evidence="10">
    <location>
        <begin position="132"/>
        <end position="155"/>
    </location>
</feature>
<dbReference type="GO" id="GO:0051119">
    <property type="term" value="F:sugar transmembrane transporter activity"/>
    <property type="evidence" value="ECO:0007669"/>
    <property type="project" value="InterPro"/>
</dbReference>
<keyword evidence="3 10" id="KW-0813">Transport</keyword>
<name>A0A328ECC1_9ASTE</name>
<feature type="transmembrane region" description="Helical" evidence="10">
    <location>
        <begin position="12"/>
        <end position="36"/>
    </location>
</feature>
<comment type="subcellular location">
    <subcellularLocation>
        <location evidence="1 10">Cell membrane</location>
        <topology evidence="1 10">Multi-pass membrane protein</topology>
    </subcellularLocation>
</comment>
<keyword evidence="7" id="KW-0677">Repeat</keyword>
<dbReference type="FunFam" id="1.20.1280.290:FF:000001">
    <property type="entry name" value="Bidirectional sugar transporter SWEET"/>
    <property type="match status" value="1"/>
</dbReference>
<dbReference type="InterPro" id="IPR047664">
    <property type="entry name" value="SWEET"/>
</dbReference>
<evidence type="ECO:0000256" key="9">
    <source>
        <dbReference type="ARBA" id="ARBA00023136"/>
    </source>
</evidence>
<evidence type="ECO:0000256" key="1">
    <source>
        <dbReference type="ARBA" id="ARBA00004651"/>
    </source>
</evidence>
<keyword evidence="12" id="KW-1185">Reference proteome</keyword>
<feature type="transmembrane region" description="Helical" evidence="10">
    <location>
        <begin position="167"/>
        <end position="187"/>
    </location>
</feature>
<dbReference type="EMBL" id="NQVE01000005">
    <property type="protein sequence ID" value="RAL55016.1"/>
    <property type="molecule type" value="Genomic_DNA"/>
</dbReference>
<keyword evidence="4" id="KW-1003">Cell membrane</keyword>
<feature type="transmembrane region" description="Helical" evidence="10">
    <location>
        <begin position="72"/>
        <end position="95"/>
    </location>
</feature>
<evidence type="ECO:0000256" key="5">
    <source>
        <dbReference type="ARBA" id="ARBA00022597"/>
    </source>
</evidence>
<dbReference type="Proteomes" id="UP000249390">
    <property type="component" value="Unassembled WGS sequence"/>
</dbReference>
<keyword evidence="8 10" id="KW-1133">Transmembrane helix</keyword>
<comment type="function">
    <text evidence="10">Mediates both low-affinity uptake and efflux of sugar across the membrane.</text>
</comment>
<evidence type="ECO:0000256" key="2">
    <source>
        <dbReference type="ARBA" id="ARBA00007809"/>
    </source>
</evidence>